<keyword evidence="1" id="KW-0812">Transmembrane</keyword>
<evidence type="ECO:0000313" key="3">
    <source>
        <dbReference type="Proteomes" id="UP000279994"/>
    </source>
</evidence>
<sequence>MATAGGPEHAGVRRAGAAGVVAAAAWIALGMDSTVRGGEMHYRDALVMVPWVLTMVTLAGVHLAQRDRLRRWGHVAFGVLGLAMVLGLLGDLGTVLDIAPLATLGFPLGALLWLVAMVPAGVATYRAGVLPRRVGVLMALLEPLSIATGVALSPIAGLHDRGNYSGGLEKGLVVLMIALALRSVAAYRDERRPAP</sequence>
<name>A0A3N0GJK2_9ACTN</name>
<keyword evidence="1" id="KW-1133">Transmembrane helix</keyword>
<feature type="transmembrane region" description="Helical" evidence="1">
    <location>
        <begin position="45"/>
        <end position="63"/>
    </location>
</feature>
<evidence type="ECO:0000313" key="2">
    <source>
        <dbReference type="EMBL" id="RNM12619.1"/>
    </source>
</evidence>
<keyword evidence="1" id="KW-0472">Membrane</keyword>
<dbReference type="EMBL" id="RJSF01000044">
    <property type="protein sequence ID" value="RNM12619.1"/>
    <property type="molecule type" value="Genomic_DNA"/>
</dbReference>
<dbReference type="Proteomes" id="UP000279994">
    <property type="component" value="Unassembled WGS sequence"/>
</dbReference>
<comment type="caution">
    <text evidence="2">The sequence shown here is derived from an EMBL/GenBank/DDBJ whole genome shotgun (WGS) entry which is preliminary data.</text>
</comment>
<feature type="transmembrane region" description="Helical" evidence="1">
    <location>
        <begin position="134"/>
        <end position="156"/>
    </location>
</feature>
<feature type="transmembrane region" description="Helical" evidence="1">
    <location>
        <begin position="168"/>
        <end position="187"/>
    </location>
</feature>
<reference evidence="2 3" key="1">
    <citation type="submission" date="2018-11" db="EMBL/GenBank/DDBJ databases">
        <authorList>
            <person name="Li F."/>
        </authorList>
    </citation>
    <scope>NUCLEOTIDE SEQUENCE [LARGE SCALE GENOMIC DNA]</scope>
    <source>
        <strain evidence="2 3">Gsoil 818</strain>
    </source>
</reference>
<organism evidence="2 3">
    <name type="scientific">Nocardioides pocheonensis</name>
    <dbReference type="NCBI Taxonomy" id="661485"/>
    <lineage>
        <taxon>Bacteria</taxon>
        <taxon>Bacillati</taxon>
        <taxon>Actinomycetota</taxon>
        <taxon>Actinomycetes</taxon>
        <taxon>Propionibacteriales</taxon>
        <taxon>Nocardioidaceae</taxon>
        <taxon>Nocardioides</taxon>
    </lineage>
</organism>
<feature type="transmembrane region" description="Helical" evidence="1">
    <location>
        <begin position="102"/>
        <end position="122"/>
    </location>
</feature>
<accession>A0A3N0GJK2</accession>
<evidence type="ECO:0000256" key="1">
    <source>
        <dbReference type="SAM" id="Phobius"/>
    </source>
</evidence>
<feature type="transmembrane region" description="Helical" evidence="1">
    <location>
        <begin position="12"/>
        <end position="29"/>
    </location>
</feature>
<dbReference type="AlphaFoldDB" id="A0A3N0GJK2"/>
<protein>
    <submittedName>
        <fullName evidence="2">Uncharacterized protein</fullName>
    </submittedName>
</protein>
<gene>
    <name evidence="2" type="ORF">EFL26_18575</name>
</gene>
<feature type="transmembrane region" description="Helical" evidence="1">
    <location>
        <begin position="75"/>
        <end position="96"/>
    </location>
</feature>
<proteinExistence type="predicted"/>
<keyword evidence="3" id="KW-1185">Reference proteome</keyword>